<dbReference type="NCBIfam" id="NF007757">
    <property type="entry name" value="PRK10438.1"/>
    <property type="match status" value="1"/>
</dbReference>
<dbReference type="EC" id="3.5.1.3" evidence="3"/>
<protein>
    <recommendedName>
        <fullName evidence="5">Omega-amidase YafV</fullName>
        <ecNumber evidence="3">3.5.1.3</ecNumber>
    </recommendedName>
</protein>
<feature type="domain" description="CN hydrolase" evidence="6">
    <location>
        <begin position="1"/>
        <end position="232"/>
    </location>
</feature>
<dbReference type="InterPro" id="IPR052737">
    <property type="entry name" value="Omega-amidase_YafV"/>
</dbReference>
<accession>A0AAW5N8H9</accession>
<dbReference type="InterPro" id="IPR036526">
    <property type="entry name" value="C-N_Hydrolase_sf"/>
</dbReference>
<dbReference type="Pfam" id="PF00795">
    <property type="entry name" value="CN_hydrolase"/>
    <property type="match status" value="1"/>
</dbReference>
<dbReference type="FunFam" id="3.60.110.10:FF:000004">
    <property type="entry name" value="Carbon-nitrogen hydrolase"/>
    <property type="match status" value="1"/>
</dbReference>
<proteinExistence type="inferred from homology"/>
<dbReference type="PROSITE" id="PS50263">
    <property type="entry name" value="CN_HYDROLASE"/>
    <property type="match status" value="1"/>
</dbReference>
<dbReference type="PANTHER" id="PTHR47799:SF1">
    <property type="entry name" value="OMEGA-AMIDASE YAFV"/>
    <property type="match status" value="1"/>
</dbReference>
<dbReference type="SUPFAM" id="SSF56317">
    <property type="entry name" value="Carbon-nitrogen hydrolase"/>
    <property type="match status" value="1"/>
</dbReference>
<dbReference type="CDD" id="cd07575">
    <property type="entry name" value="Xc-1258_like"/>
    <property type="match status" value="1"/>
</dbReference>
<dbReference type="InterPro" id="IPR003010">
    <property type="entry name" value="C-N_Hydrolase"/>
</dbReference>
<dbReference type="PROSITE" id="PS01227">
    <property type="entry name" value="UPF0012"/>
    <property type="match status" value="1"/>
</dbReference>
<evidence type="ECO:0000256" key="2">
    <source>
        <dbReference type="ARBA" id="ARBA00022801"/>
    </source>
</evidence>
<evidence type="ECO:0000313" key="7">
    <source>
        <dbReference type="EMBL" id="MCR8872999.1"/>
    </source>
</evidence>
<comment type="similarity">
    <text evidence="1">Belongs to the carbon-nitrogen hydrolase superfamily. NIT1/NIT2 family.</text>
</comment>
<keyword evidence="8" id="KW-1185">Reference proteome</keyword>
<evidence type="ECO:0000256" key="5">
    <source>
        <dbReference type="ARBA" id="ARBA00072139"/>
    </source>
</evidence>
<comment type="caution">
    <text evidence="7">The sequence shown here is derived from an EMBL/GenBank/DDBJ whole genome shotgun (WGS) entry which is preliminary data.</text>
</comment>
<name>A0AAW5N8H9_9BACT</name>
<evidence type="ECO:0000256" key="3">
    <source>
        <dbReference type="ARBA" id="ARBA00039118"/>
    </source>
</evidence>
<reference evidence="7 8" key="1">
    <citation type="submission" date="2022-08" db="EMBL/GenBank/DDBJ databases">
        <authorList>
            <person name="Zeman M."/>
            <person name="Kubasova T."/>
        </authorList>
    </citation>
    <scope>NUCLEOTIDE SEQUENCE [LARGE SCALE GENOMIC DNA]</scope>
    <source>
        <strain evidence="7 8">ET62</strain>
    </source>
</reference>
<evidence type="ECO:0000259" key="6">
    <source>
        <dbReference type="PROSITE" id="PS50263"/>
    </source>
</evidence>
<evidence type="ECO:0000313" key="8">
    <source>
        <dbReference type="Proteomes" id="UP001204579"/>
    </source>
</evidence>
<gene>
    <name evidence="7" type="ORF">NW209_02995</name>
</gene>
<evidence type="ECO:0000256" key="4">
    <source>
        <dbReference type="ARBA" id="ARBA00052904"/>
    </source>
</evidence>
<keyword evidence="2" id="KW-0378">Hydrolase</keyword>
<dbReference type="PANTHER" id="PTHR47799">
    <property type="entry name" value="OMEGA-AMIDASE YAFV"/>
    <property type="match status" value="1"/>
</dbReference>
<dbReference type="GO" id="GO:0050152">
    <property type="term" value="F:omega-amidase activity"/>
    <property type="evidence" value="ECO:0007669"/>
    <property type="project" value="UniProtKB-EC"/>
</dbReference>
<dbReference type="AlphaFoldDB" id="A0AAW5N8H9"/>
<dbReference type="EMBL" id="JANRHJ010000002">
    <property type="protein sequence ID" value="MCR8872999.1"/>
    <property type="molecule type" value="Genomic_DNA"/>
</dbReference>
<sequence>MKTTLLQRDICWANPEANRQRLEQRLSELPPADLYIFPEMFSTGFCTDPEGIAEENVSEGSLAWMQRIASARGCALAGSVSIKEYGKFYNRFYFVYPDGTYCSYDKHHLFTYGGEHKTFTAGKERVIVTYQGVRILLQICYDLRFPVWSRNRKDYDMVIYVASWPTPRVEVWSALLRARALENQCYVAGVNRVGEDPSCQYSGGTALIDPYGHTLGACKDGEEGEVTADIDMEELERFRQKFPVLDDADAFELM</sequence>
<dbReference type="Gene3D" id="3.60.110.10">
    <property type="entry name" value="Carbon-nitrogen hydrolase"/>
    <property type="match status" value="1"/>
</dbReference>
<dbReference type="Proteomes" id="UP001204579">
    <property type="component" value="Unassembled WGS sequence"/>
</dbReference>
<dbReference type="InterPro" id="IPR001110">
    <property type="entry name" value="UPF0012_CS"/>
</dbReference>
<dbReference type="RefSeq" id="WP_258335375.1">
    <property type="nucleotide sequence ID" value="NZ_JANRHJ010000002.1"/>
</dbReference>
<dbReference type="GO" id="GO:0106008">
    <property type="term" value="F:2-oxoglutaramate amidase activity"/>
    <property type="evidence" value="ECO:0007669"/>
    <property type="project" value="TreeGrafter"/>
</dbReference>
<comment type="catalytic activity">
    <reaction evidence="4">
        <text>a monoamide of a dicarboxylate + H2O = a dicarboxylate + NH4(+)</text>
        <dbReference type="Rhea" id="RHEA:11716"/>
        <dbReference type="ChEBI" id="CHEBI:15377"/>
        <dbReference type="ChEBI" id="CHEBI:28938"/>
        <dbReference type="ChEBI" id="CHEBI:28965"/>
        <dbReference type="ChEBI" id="CHEBI:77450"/>
        <dbReference type="EC" id="3.5.1.3"/>
    </reaction>
</comment>
<evidence type="ECO:0000256" key="1">
    <source>
        <dbReference type="ARBA" id="ARBA00010613"/>
    </source>
</evidence>
<organism evidence="7 8">
    <name type="scientific">Phocaeicola barnesiae</name>
    <dbReference type="NCBI Taxonomy" id="376804"/>
    <lineage>
        <taxon>Bacteria</taxon>
        <taxon>Pseudomonadati</taxon>
        <taxon>Bacteroidota</taxon>
        <taxon>Bacteroidia</taxon>
        <taxon>Bacteroidales</taxon>
        <taxon>Bacteroidaceae</taxon>
        <taxon>Phocaeicola</taxon>
    </lineage>
</organism>